<feature type="region of interest" description="Disordered" evidence="1">
    <location>
        <begin position="40"/>
        <end position="97"/>
    </location>
</feature>
<dbReference type="RefSeq" id="WP_150031688.1">
    <property type="nucleotide sequence ID" value="NZ_VWSH01000001.1"/>
</dbReference>
<organism evidence="3 4">
    <name type="scientific">Taibaiella lutea</name>
    <dbReference type="NCBI Taxonomy" id="2608001"/>
    <lineage>
        <taxon>Bacteria</taxon>
        <taxon>Pseudomonadati</taxon>
        <taxon>Bacteroidota</taxon>
        <taxon>Chitinophagia</taxon>
        <taxon>Chitinophagales</taxon>
        <taxon>Chitinophagaceae</taxon>
        <taxon>Taibaiella</taxon>
    </lineage>
</organism>
<feature type="compositionally biased region" description="Basic and acidic residues" evidence="1">
    <location>
        <begin position="40"/>
        <end position="55"/>
    </location>
</feature>
<feature type="transmembrane region" description="Helical" evidence="2">
    <location>
        <begin position="16"/>
        <end position="35"/>
    </location>
</feature>
<keyword evidence="2" id="KW-0472">Membrane</keyword>
<evidence type="ECO:0000256" key="1">
    <source>
        <dbReference type="SAM" id="MobiDB-lite"/>
    </source>
</evidence>
<dbReference type="AlphaFoldDB" id="A0A5M6CT26"/>
<protein>
    <submittedName>
        <fullName evidence="3">Uncharacterized protein</fullName>
    </submittedName>
</protein>
<reference evidence="3 4" key="1">
    <citation type="submission" date="2019-09" db="EMBL/GenBank/DDBJ databases">
        <title>Genome sequence and assembly of Taibaiella sp.</title>
        <authorList>
            <person name="Chhetri G."/>
        </authorList>
    </citation>
    <scope>NUCLEOTIDE SEQUENCE [LARGE SCALE GENOMIC DNA]</scope>
    <source>
        <strain evidence="3 4">KVB11</strain>
    </source>
</reference>
<name>A0A5M6CT26_9BACT</name>
<gene>
    <name evidence="3" type="ORF">F0919_05420</name>
</gene>
<feature type="compositionally biased region" description="Low complexity" evidence="1">
    <location>
        <begin position="59"/>
        <end position="74"/>
    </location>
</feature>
<keyword evidence="2" id="KW-0812">Transmembrane</keyword>
<evidence type="ECO:0000256" key="2">
    <source>
        <dbReference type="SAM" id="Phobius"/>
    </source>
</evidence>
<evidence type="ECO:0000313" key="4">
    <source>
        <dbReference type="Proteomes" id="UP000323632"/>
    </source>
</evidence>
<proteinExistence type="predicted"/>
<dbReference type="EMBL" id="VWSH01000001">
    <property type="protein sequence ID" value="KAA5537112.1"/>
    <property type="molecule type" value="Genomic_DNA"/>
</dbReference>
<accession>A0A5M6CT26</accession>
<dbReference type="Proteomes" id="UP000323632">
    <property type="component" value="Unassembled WGS sequence"/>
</dbReference>
<comment type="caution">
    <text evidence="3">The sequence shown here is derived from an EMBL/GenBank/DDBJ whole genome shotgun (WGS) entry which is preliminary data.</text>
</comment>
<keyword evidence="4" id="KW-1185">Reference proteome</keyword>
<feature type="compositionally biased region" description="Basic and acidic residues" evidence="1">
    <location>
        <begin position="75"/>
        <end position="97"/>
    </location>
</feature>
<evidence type="ECO:0000313" key="3">
    <source>
        <dbReference type="EMBL" id="KAA5537112.1"/>
    </source>
</evidence>
<sequence>MSHSVPTEKTNIPSSSALWAVIIFVGLIIAAINFVQAENKGEGHGEHGAATEHVEGVANHEAAASEAHTTAAPATEEHAATDTAHHEAQPAAEEAHH</sequence>
<keyword evidence="2" id="KW-1133">Transmembrane helix</keyword>